<dbReference type="eggNOG" id="ENOG5031G5K">
    <property type="taxonomic scope" value="Bacteria"/>
</dbReference>
<proteinExistence type="predicted"/>
<evidence type="ECO:0000313" key="3">
    <source>
        <dbReference type="Proteomes" id="UP000008710"/>
    </source>
</evidence>
<sequence length="102" mass="11105">MHAAKEQTFVLESEVHPLRIPSPPADPQPLRQATRPDRSPTVATGRCGGGVRRSLADADPDRESDGEDPSTSSPLPDDPIIWTDPSPLADWWDRVLGRPSTT</sequence>
<organism evidence="2 3">
    <name type="scientific">Rhodococcus jostii (strain RHA1)</name>
    <dbReference type="NCBI Taxonomy" id="101510"/>
    <lineage>
        <taxon>Bacteria</taxon>
        <taxon>Bacillati</taxon>
        <taxon>Actinomycetota</taxon>
        <taxon>Actinomycetes</taxon>
        <taxon>Mycobacteriales</taxon>
        <taxon>Nocardiaceae</taxon>
        <taxon>Rhodococcus</taxon>
    </lineage>
</organism>
<feature type="compositionally biased region" description="Basic and acidic residues" evidence="1">
    <location>
        <begin position="54"/>
        <end position="63"/>
    </location>
</feature>
<dbReference type="OrthoDB" id="4484469at2"/>
<accession>Q0S0V8</accession>
<reference evidence="3" key="1">
    <citation type="journal article" date="2006" name="Proc. Natl. Acad. Sci. U.S.A.">
        <title>The complete genome of Rhodococcus sp. RHA1 provides insights into a catabolic powerhouse.</title>
        <authorList>
            <person name="McLeod M.P."/>
            <person name="Warren R.L."/>
            <person name="Hsiao W.W.L."/>
            <person name="Araki N."/>
            <person name="Myhre M."/>
            <person name="Fernandes C."/>
            <person name="Miyazawa D."/>
            <person name="Wong W."/>
            <person name="Lillquist A.L."/>
            <person name="Wang D."/>
            <person name="Dosanjh M."/>
            <person name="Hara H."/>
            <person name="Petrescu A."/>
            <person name="Morin R.D."/>
            <person name="Yang G."/>
            <person name="Stott J.M."/>
            <person name="Schein J.E."/>
            <person name="Shin H."/>
            <person name="Smailus D."/>
            <person name="Siddiqui A.S."/>
            <person name="Marra M.A."/>
            <person name="Jones S.J.M."/>
            <person name="Holt R."/>
            <person name="Brinkman F.S.L."/>
            <person name="Miyauchi K."/>
            <person name="Fukuda M."/>
            <person name="Davies J.E."/>
            <person name="Mohn W.W."/>
            <person name="Eltis L.D."/>
        </authorList>
    </citation>
    <scope>NUCLEOTIDE SEQUENCE [LARGE SCALE GENOMIC DNA]</scope>
    <source>
        <strain evidence="3">RHA1</strain>
    </source>
</reference>
<evidence type="ECO:0000256" key="1">
    <source>
        <dbReference type="SAM" id="MobiDB-lite"/>
    </source>
</evidence>
<evidence type="ECO:0000313" key="2">
    <source>
        <dbReference type="EMBL" id="ABG98828.1"/>
    </source>
</evidence>
<dbReference type="KEGG" id="rha:RHA1_ro07064"/>
<dbReference type="HOGENOM" id="CLU_2275287_0_0_11"/>
<dbReference type="PATRIC" id="fig|101510.16.peg.7123"/>
<protein>
    <submittedName>
        <fullName evidence="2">Uncharacterized protein</fullName>
    </submittedName>
</protein>
<dbReference type="RefSeq" id="WP_011598794.1">
    <property type="nucleotide sequence ID" value="NC_008268.1"/>
</dbReference>
<dbReference type="EMBL" id="CP000431">
    <property type="protein sequence ID" value="ABG98828.1"/>
    <property type="molecule type" value="Genomic_DNA"/>
</dbReference>
<dbReference type="AlphaFoldDB" id="Q0S0V8"/>
<feature type="region of interest" description="Disordered" evidence="1">
    <location>
        <begin position="1"/>
        <end position="102"/>
    </location>
</feature>
<name>Q0S0V8_RHOJR</name>
<feature type="compositionally biased region" description="Low complexity" evidence="1">
    <location>
        <begin position="69"/>
        <end position="79"/>
    </location>
</feature>
<gene>
    <name evidence="2" type="ordered locus">RHA1_ro07064</name>
</gene>
<dbReference type="Proteomes" id="UP000008710">
    <property type="component" value="Chromosome"/>
</dbReference>